<protein>
    <submittedName>
        <fullName evidence="2">Uncharacterized protein</fullName>
    </submittedName>
</protein>
<feature type="compositionally biased region" description="Polar residues" evidence="1">
    <location>
        <begin position="99"/>
        <end position="108"/>
    </location>
</feature>
<keyword evidence="3" id="KW-1185">Reference proteome</keyword>
<evidence type="ECO:0000256" key="1">
    <source>
        <dbReference type="SAM" id="MobiDB-lite"/>
    </source>
</evidence>
<organism evidence="2 3">
    <name type="scientific">Ataeniobius toweri</name>
    <dbReference type="NCBI Taxonomy" id="208326"/>
    <lineage>
        <taxon>Eukaryota</taxon>
        <taxon>Metazoa</taxon>
        <taxon>Chordata</taxon>
        <taxon>Craniata</taxon>
        <taxon>Vertebrata</taxon>
        <taxon>Euteleostomi</taxon>
        <taxon>Actinopterygii</taxon>
        <taxon>Neopterygii</taxon>
        <taxon>Teleostei</taxon>
        <taxon>Neoteleostei</taxon>
        <taxon>Acanthomorphata</taxon>
        <taxon>Ovalentaria</taxon>
        <taxon>Atherinomorphae</taxon>
        <taxon>Cyprinodontiformes</taxon>
        <taxon>Goodeidae</taxon>
        <taxon>Ataeniobius</taxon>
    </lineage>
</organism>
<comment type="caution">
    <text evidence="2">The sequence shown here is derived from an EMBL/GenBank/DDBJ whole genome shotgun (WGS) entry which is preliminary data.</text>
</comment>
<sequence length="126" mass="14105">MVGCYEEMDGNGVRAAVVKMRVPEGGQVPSRRLGDFQVQASKLLQPSALAQSLCFGSCLSQSFQTFKKPTWLKYQLTAQSLHPSTPEGTIESPVSQQLLYTRDVTSPNPEKFSTRMDNRIRERKHS</sequence>
<accession>A0ABU7ALW1</accession>
<evidence type="ECO:0000313" key="3">
    <source>
        <dbReference type="Proteomes" id="UP001345963"/>
    </source>
</evidence>
<gene>
    <name evidence="2" type="ORF">ATANTOWER_000434</name>
</gene>
<feature type="region of interest" description="Disordered" evidence="1">
    <location>
        <begin position="99"/>
        <end position="126"/>
    </location>
</feature>
<dbReference type="Proteomes" id="UP001345963">
    <property type="component" value="Unassembled WGS sequence"/>
</dbReference>
<evidence type="ECO:0000313" key="2">
    <source>
        <dbReference type="EMBL" id="MED6238998.1"/>
    </source>
</evidence>
<dbReference type="EMBL" id="JAHUTI010020712">
    <property type="protein sequence ID" value="MED6238998.1"/>
    <property type="molecule type" value="Genomic_DNA"/>
</dbReference>
<reference evidence="2 3" key="1">
    <citation type="submission" date="2021-07" db="EMBL/GenBank/DDBJ databases">
        <authorList>
            <person name="Palmer J.M."/>
        </authorList>
    </citation>
    <scope>NUCLEOTIDE SEQUENCE [LARGE SCALE GENOMIC DNA]</scope>
    <source>
        <strain evidence="2 3">AT_MEX2019</strain>
        <tissue evidence="2">Muscle</tissue>
    </source>
</reference>
<name>A0ABU7ALW1_9TELE</name>
<proteinExistence type="predicted"/>